<accession>A0ACB8BTS6</accession>
<gene>
    <name evidence="1" type="ORF">BV22DRAFT_1126582</name>
</gene>
<protein>
    <submittedName>
        <fullName evidence="1">NCA2-domain-containing protein</fullName>
    </submittedName>
</protein>
<proteinExistence type="predicted"/>
<evidence type="ECO:0000313" key="2">
    <source>
        <dbReference type="Proteomes" id="UP000790709"/>
    </source>
</evidence>
<name>A0ACB8BTS6_9AGAM</name>
<organism evidence="1 2">
    <name type="scientific">Leucogyrophana mollusca</name>
    <dbReference type="NCBI Taxonomy" id="85980"/>
    <lineage>
        <taxon>Eukaryota</taxon>
        <taxon>Fungi</taxon>
        <taxon>Dikarya</taxon>
        <taxon>Basidiomycota</taxon>
        <taxon>Agaricomycotina</taxon>
        <taxon>Agaricomycetes</taxon>
        <taxon>Agaricomycetidae</taxon>
        <taxon>Boletales</taxon>
        <taxon>Boletales incertae sedis</taxon>
        <taxon>Leucogyrophana</taxon>
    </lineage>
</organism>
<dbReference type="EMBL" id="MU266353">
    <property type="protein sequence ID" value="KAH7928456.1"/>
    <property type="molecule type" value="Genomic_DNA"/>
</dbReference>
<dbReference type="Proteomes" id="UP000790709">
    <property type="component" value="Unassembled WGS sequence"/>
</dbReference>
<keyword evidence="2" id="KW-1185">Reference proteome</keyword>
<reference evidence="1" key="1">
    <citation type="journal article" date="2021" name="New Phytol.">
        <title>Evolutionary innovations through gain and loss of genes in the ectomycorrhizal Boletales.</title>
        <authorList>
            <person name="Wu G."/>
            <person name="Miyauchi S."/>
            <person name="Morin E."/>
            <person name="Kuo A."/>
            <person name="Drula E."/>
            <person name="Varga T."/>
            <person name="Kohler A."/>
            <person name="Feng B."/>
            <person name="Cao Y."/>
            <person name="Lipzen A."/>
            <person name="Daum C."/>
            <person name="Hundley H."/>
            <person name="Pangilinan J."/>
            <person name="Johnson J."/>
            <person name="Barry K."/>
            <person name="LaButti K."/>
            <person name="Ng V."/>
            <person name="Ahrendt S."/>
            <person name="Min B."/>
            <person name="Choi I.G."/>
            <person name="Park H."/>
            <person name="Plett J.M."/>
            <person name="Magnuson J."/>
            <person name="Spatafora J.W."/>
            <person name="Nagy L.G."/>
            <person name="Henrissat B."/>
            <person name="Grigoriev I.V."/>
            <person name="Yang Z.L."/>
            <person name="Xu J."/>
            <person name="Martin F.M."/>
        </authorList>
    </citation>
    <scope>NUCLEOTIDE SEQUENCE</scope>
    <source>
        <strain evidence="1">KUC20120723A-06</strain>
    </source>
</reference>
<sequence length="666" mass="74817">MNSFSSHYTECLAALTTSPLLTNAADSEDPIRSLDSCLKLPFSESSISKAIDILDDIERRPLHGWSQPPSNEEYALQRAVFRKIVLGIYANALDLYLSEANTAQNDAEWWAEIEQSRQYTALYLLQTLPTRLLRVLRVIRAQNIPLRPSTFYPSSLRQLFPAGSTFRPGVLTTTLFPYLNARSSSKFISPPSPLLASPWVHHPYSVATFLGTAYHSVRRCVHGLYSFFYFPLRLAREECHLKRKELQKLRNERAEVLGKLVSLRPQLAIVLESRSASATIGEDHPLAEFLNALAHATSIHQLPSPSGAGTTHNIQMTVQLVHAGIFTSHRDSHNAYLDTQDLRRPSRLALLWPRLFLLPPLGLYCVRCVYASRASLMELAQDTIETARDFFKDWLLEPVKEIVKTIRTGGEDGVIVRKEAIAADLDSLERMTLALVQHKLGYNEEQLAELSRRIRLGDLTAVLKIYEEDIKSPMKSAVAGTLLRTAFVQIQKAKVDIDQALAGIDKLLKSQELTFAFVGVAPAFAVVYVAGKLFKSLFSGGGGKYGGKHRRTGTWLAMRRIERLLVFQPKSTHGAHRHLDSSQTPNEPIPPLTSGLLVLSVTHLREYALASLPARSRLREGFLEDVQDLEDPSLGRAEKLRVIDRMWKNWGEELGWFRLAAGRRSR</sequence>
<comment type="caution">
    <text evidence="1">The sequence shown here is derived from an EMBL/GenBank/DDBJ whole genome shotgun (WGS) entry which is preliminary data.</text>
</comment>
<evidence type="ECO:0000313" key="1">
    <source>
        <dbReference type="EMBL" id="KAH7928456.1"/>
    </source>
</evidence>